<evidence type="ECO:0000256" key="12">
    <source>
        <dbReference type="ARBA" id="ARBA00023157"/>
    </source>
</evidence>
<evidence type="ECO:0000256" key="8">
    <source>
        <dbReference type="ARBA" id="ARBA00022777"/>
    </source>
</evidence>
<dbReference type="AlphaFoldDB" id="A0AA89AL00"/>
<dbReference type="SMART" id="SM00181">
    <property type="entry name" value="EGF"/>
    <property type="match status" value="2"/>
</dbReference>
<dbReference type="GO" id="GO:0016020">
    <property type="term" value="C:membrane"/>
    <property type="evidence" value="ECO:0007669"/>
    <property type="project" value="UniProtKB-SubCell"/>
</dbReference>
<dbReference type="GO" id="GO:0030247">
    <property type="term" value="F:polysaccharide binding"/>
    <property type="evidence" value="ECO:0007669"/>
    <property type="project" value="InterPro"/>
</dbReference>
<proteinExistence type="predicted"/>
<comment type="caution">
    <text evidence="18">The sequence shown here is derived from an EMBL/GenBank/DDBJ whole genome shotgun (WGS) entry which is preliminary data.</text>
</comment>
<comment type="catalytic activity">
    <reaction evidence="15">
        <text>L-threonyl-[protein] + ATP = O-phospho-L-threonyl-[protein] + ADP + H(+)</text>
        <dbReference type="Rhea" id="RHEA:46608"/>
        <dbReference type="Rhea" id="RHEA-COMP:11060"/>
        <dbReference type="Rhea" id="RHEA-COMP:11605"/>
        <dbReference type="ChEBI" id="CHEBI:15378"/>
        <dbReference type="ChEBI" id="CHEBI:30013"/>
        <dbReference type="ChEBI" id="CHEBI:30616"/>
        <dbReference type="ChEBI" id="CHEBI:61977"/>
        <dbReference type="ChEBI" id="CHEBI:456216"/>
    </reaction>
</comment>
<dbReference type="Pfam" id="PF13947">
    <property type="entry name" value="GUB_WAK_bind"/>
    <property type="match status" value="2"/>
</dbReference>
<evidence type="ECO:0000256" key="6">
    <source>
        <dbReference type="ARBA" id="ARBA00022729"/>
    </source>
</evidence>
<evidence type="ECO:0000256" key="10">
    <source>
        <dbReference type="ARBA" id="ARBA00022989"/>
    </source>
</evidence>
<evidence type="ECO:0000256" key="7">
    <source>
        <dbReference type="ARBA" id="ARBA00022741"/>
    </source>
</evidence>
<dbReference type="InterPro" id="IPR000152">
    <property type="entry name" value="EGF-type_Asp/Asn_hydroxyl_site"/>
</dbReference>
<evidence type="ECO:0000256" key="15">
    <source>
        <dbReference type="ARBA" id="ARBA00047951"/>
    </source>
</evidence>
<feature type="domain" description="Protein kinase" evidence="17">
    <location>
        <begin position="704"/>
        <end position="867"/>
    </location>
</feature>
<dbReference type="Gene3D" id="2.10.25.10">
    <property type="entry name" value="Laminin"/>
    <property type="match status" value="2"/>
</dbReference>
<comment type="catalytic activity">
    <reaction evidence="14">
        <text>L-seryl-[protein] + ATP = O-phospho-L-seryl-[protein] + ADP + H(+)</text>
        <dbReference type="Rhea" id="RHEA:17989"/>
        <dbReference type="Rhea" id="RHEA-COMP:9863"/>
        <dbReference type="Rhea" id="RHEA-COMP:11604"/>
        <dbReference type="ChEBI" id="CHEBI:15378"/>
        <dbReference type="ChEBI" id="CHEBI:29999"/>
        <dbReference type="ChEBI" id="CHEBI:30616"/>
        <dbReference type="ChEBI" id="CHEBI:83421"/>
        <dbReference type="ChEBI" id="CHEBI:456216"/>
    </reaction>
</comment>
<keyword evidence="11 16" id="KW-0472">Membrane</keyword>
<dbReference type="SUPFAM" id="SSF56112">
    <property type="entry name" value="Protein kinase-like (PK-like)"/>
    <property type="match status" value="1"/>
</dbReference>
<dbReference type="InterPro" id="IPR018097">
    <property type="entry name" value="EGF_Ca-bd_CS"/>
</dbReference>
<dbReference type="PANTHER" id="PTHR33491">
    <property type="entry name" value="OSJNBA0016N04.9 PROTEIN"/>
    <property type="match status" value="1"/>
</dbReference>
<evidence type="ECO:0000256" key="14">
    <source>
        <dbReference type="ARBA" id="ARBA00047558"/>
    </source>
</evidence>
<keyword evidence="12" id="KW-1015">Disulfide bond</keyword>
<dbReference type="InterPro" id="IPR000719">
    <property type="entry name" value="Prot_kinase_dom"/>
</dbReference>
<evidence type="ECO:0000256" key="2">
    <source>
        <dbReference type="ARBA" id="ARBA00022527"/>
    </source>
</evidence>
<dbReference type="InterPro" id="IPR000742">
    <property type="entry name" value="EGF"/>
</dbReference>
<dbReference type="EMBL" id="JAVXUP010002180">
    <property type="protein sequence ID" value="KAK3005011.1"/>
    <property type="molecule type" value="Genomic_DNA"/>
</dbReference>
<keyword evidence="9" id="KW-0067">ATP-binding</keyword>
<dbReference type="Gene3D" id="3.30.200.20">
    <property type="entry name" value="Phosphorylase Kinase, domain 1"/>
    <property type="match status" value="1"/>
</dbReference>
<evidence type="ECO:0000256" key="9">
    <source>
        <dbReference type="ARBA" id="ARBA00022840"/>
    </source>
</evidence>
<keyword evidence="3" id="KW-0245">EGF-like domain</keyword>
<dbReference type="PROSITE" id="PS00010">
    <property type="entry name" value="ASX_HYDROXYL"/>
    <property type="match status" value="1"/>
</dbReference>
<evidence type="ECO:0000256" key="5">
    <source>
        <dbReference type="ARBA" id="ARBA00022692"/>
    </source>
</evidence>
<dbReference type="InterPro" id="IPR011009">
    <property type="entry name" value="Kinase-like_dom_sf"/>
</dbReference>
<evidence type="ECO:0000313" key="19">
    <source>
        <dbReference type="Proteomes" id="UP001188597"/>
    </source>
</evidence>
<feature type="transmembrane region" description="Helical" evidence="16">
    <location>
        <begin position="629"/>
        <end position="651"/>
    </location>
</feature>
<dbReference type="FunFam" id="3.30.200.20:FF:000043">
    <property type="entry name" value="Wall-associated receptor kinase 2"/>
    <property type="match status" value="1"/>
</dbReference>
<dbReference type="CDD" id="cd00054">
    <property type="entry name" value="EGF_CA"/>
    <property type="match status" value="1"/>
</dbReference>
<keyword evidence="13" id="KW-0325">Glycoprotein</keyword>
<protein>
    <recommendedName>
        <fullName evidence="17">Protein kinase domain-containing protein</fullName>
    </recommendedName>
</protein>
<dbReference type="InterPro" id="IPR049883">
    <property type="entry name" value="NOTCH1_EGF-like"/>
</dbReference>
<feature type="non-terminal residue" evidence="18">
    <location>
        <position position="867"/>
    </location>
</feature>
<dbReference type="GO" id="GO:0004674">
    <property type="term" value="F:protein serine/threonine kinase activity"/>
    <property type="evidence" value="ECO:0007669"/>
    <property type="project" value="UniProtKB-KW"/>
</dbReference>
<keyword evidence="8" id="KW-0418">Kinase</keyword>
<dbReference type="GO" id="GO:0005509">
    <property type="term" value="F:calcium ion binding"/>
    <property type="evidence" value="ECO:0007669"/>
    <property type="project" value="InterPro"/>
</dbReference>
<name>A0AA89AL00_9ASTE</name>
<dbReference type="InterPro" id="IPR025287">
    <property type="entry name" value="WAK_GUB"/>
</dbReference>
<evidence type="ECO:0000256" key="1">
    <source>
        <dbReference type="ARBA" id="ARBA00004479"/>
    </source>
</evidence>
<dbReference type="SMART" id="SM00179">
    <property type="entry name" value="EGF_CA"/>
    <property type="match status" value="2"/>
</dbReference>
<dbReference type="InterPro" id="IPR001881">
    <property type="entry name" value="EGF-like_Ca-bd_dom"/>
</dbReference>
<keyword evidence="4" id="KW-0808">Transferase</keyword>
<gene>
    <name evidence="18" type="ORF">RJ639_016128</name>
</gene>
<dbReference type="Pfam" id="PF07714">
    <property type="entry name" value="PK_Tyr_Ser-Thr"/>
    <property type="match status" value="1"/>
</dbReference>
<evidence type="ECO:0000259" key="17">
    <source>
        <dbReference type="PROSITE" id="PS50011"/>
    </source>
</evidence>
<evidence type="ECO:0000256" key="13">
    <source>
        <dbReference type="ARBA" id="ARBA00023180"/>
    </source>
</evidence>
<keyword evidence="19" id="KW-1185">Reference proteome</keyword>
<evidence type="ECO:0000256" key="3">
    <source>
        <dbReference type="ARBA" id="ARBA00022536"/>
    </source>
</evidence>
<evidence type="ECO:0000313" key="18">
    <source>
        <dbReference type="EMBL" id="KAK3005011.1"/>
    </source>
</evidence>
<sequence>IPFNGHDSSTKYSDPILALLLIQATAHALSLAKPGCQERCGNVVIPYPFGVGADCSNNETFAIACNSSFSPAKPFLNAINMEVLEISLQGTIRVNNPISTSNCPNRPDSTLKMDMSKTPFSFSDSQSKFTAMGCNNLALINGKDVETGGCTSFCNSSWRPSTCYGINCCQTRIPSSLKVIDVSLTRIYSNNGVESCKRAFMVEQNWFANLTNPFDVHFMENVPVVLDWKANATCKNFTERYIKDQYKTVCACGWGREGNPYLVNGCQDIDECADGSAKCTYPYVCVNTPGGYGCFLPNKSSKKARAAIIATIQAASLAKPGCQEKCGDITIPFPFGIGANCSGDEGYAISCDTKFSPAKAFISSINLEVLEISLANGSLRVNNPVLTSNCPDKISSILDLDLSASPFSFSDTDNRFTAMGCDNLALINRQATTIGGCMSFCNITSRDNTCYGINCCQTRIPPFLKFINASLGSIDRSNDQIGCKYAFMVDQDWFTNLTDPYVVQRMDNVPVVLNSRPYGVCRSFGAFNSATNSSESLCRTQAFCTNQSLCSCNPGYDGNPYLPDGCQDVDECASSLYVNLCLGTGCVNTNGSYFCACPHGYTYRADPTFPGSFRSYTCYKQASGNTRKMAIIGTSAGLGLLLLLVGIWWSYKIMKKRKKAKLKEKFFKRNGGLLLRQQMSSGDANVENTKLFTSKELGKATDHYNDNRILGQGGQGTVYKGMLTDGRIVAVKKSKIEDEGQLKHFINEVVILSQINHRNVVKLHGCCLETEVPLLVYEFIPNGTLYQYIHDKSEEFPLSWPTMKEVAMELEGIRMSNAAPTPQQTYEEVAYSMNEPMNEPFGPWDTATLTASPGNLISRLRQMPNLC</sequence>
<dbReference type="Proteomes" id="UP001188597">
    <property type="component" value="Unassembled WGS sequence"/>
</dbReference>
<keyword evidence="6" id="KW-0732">Signal</keyword>
<comment type="subcellular location">
    <subcellularLocation>
        <location evidence="1">Membrane</location>
        <topology evidence="1">Single-pass type I membrane protein</topology>
    </subcellularLocation>
</comment>
<dbReference type="InterPro" id="IPR001245">
    <property type="entry name" value="Ser-Thr/Tyr_kinase_cat_dom"/>
</dbReference>
<keyword evidence="7" id="KW-0547">Nucleotide-binding</keyword>
<dbReference type="GO" id="GO:0005524">
    <property type="term" value="F:ATP binding"/>
    <property type="evidence" value="ECO:0007669"/>
    <property type="project" value="UniProtKB-KW"/>
</dbReference>
<dbReference type="InterPro" id="IPR013695">
    <property type="entry name" value="WAK"/>
</dbReference>
<dbReference type="Pfam" id="PF07645">
    <property type="entry name" value="EGF_CA"/>
    <property type="match status" value="2"/>
</dbReference>
<dbReference type="SUPFAM" id="SSF57196">
    <property type="entry name" value="EGF/Laminin"/>
    <property type="match status" value="1"/>
</dbReference>
<organism evidence="18 19">
    <name type="scientific">Escallonia herrerae</name>
    <dbReference type="NCBI Taxonomy" id="1293975"/>
    <lineage>
        <taxon>Eukaryota</taxon>
        <taxon>Viridiplantae</taxon>
        <taxon>Streptophyta</taxon>
        <taxon>Embryophyta</taxon>
        <taxon>Tracheophyta</taxon>
        <taxon>Spermatophyta</taxon>
        <taxon>Magnoliopsida</taxon>
        <taxon>eudicotyledons</taxon>
        <taxon>Gunneridae</taxon>
        <taxon>Pentapetalae</taxon>
        <taxon>asterids</taxon>
        <taxon>campanulids</taxon>
        <taxon>Escalloniales</taxon>
        <taxon>Escalloniaceae</taxon>
        <taxon>Escallonia</taxon>
    </lineage>
</organism>
<keyword evidence="5 16" id="KW-0812">Transmembrane</keyword>
<evidence type="ECO:0000256" key="11">
    <source>
        <dbReference type="ARBA" id="ARBA00023136"/>
    </source>
</evidence>
<accession>A0AA89AL00</accession>
<dbReference type="Pfam" id="PF08488">
    <property type="entry name" value="WAK"/>
    <property type="match status" value="1"/>
</dbReference>
<reference evidence="18" key="1">
    <citation type="submission" date="2022-12" db="EMBL/GenBank/DDBJ databases">
        <title>Draft genome assemblies for two species of Escallonia (Escalloniales).</title>
        <authorList>
            <person name="Chanderbali A."/>
            <person name="Dervinis C."/>
            <person name="Anghel I."/>
            <person name="Soltis D."/>
            <person name="Soltis P."/>
            <person name="Zapata F."/>
        </authorList>
    </citation>
    <scope>NUCLEOTIDE SEQUENCE</scope>
    <source>
        <strain evidence="18">UCBG64.0493</strain>
        <tissue evidence="18">Leaf</tissue>
    </source>
</reference>
<keyword evidence="10 16" id="KW-1133">Transmembrane helix</keyword>
<keyword evidence="2" id="KW-0723">Serine/threonine-protein kinase</keyword>
<evidence type="ECO:0000256" key="4">
    <source>
        <dbReference type="ARBA" id="ARBA00022679"/>
    </source>
</evidence>
<dbReference type="PROSITE" id="PS01187">
    <property type="entry name" value="EGF_CA"/>
    <property type="match status" value="2"/>
</dbReference>
<dbReference type="PROSITE" id="PS50011">
    <property type="entry name" value="PROTEIN_KINASE_DOM"/>
    <property type="match status" value="1"/>
</dbReference>
<evidence type="ECO:0000256" key="16">
    <source>
        <dbReference type="SAM" id="Phobius"/>
    </source>
</evidence>